<dbReference type="AlphaFoldDB" id="A0A3M8SSN5"/>
<organism evidence="2 3">
    <name type="scientific">Montanilutibacter psychrotolerans</name>
    <dbReference type="NCBI Taxonomy" id="1327343"/>
    <lineage>
        <taxon>Bacteria</taxon>
        <taxon>Pseudomonadati</taxon>
        <taxon>Pseudomonadota</taxon>
        <taxon>Gammaproteobacteria</taxon>
        <taxon>Lysobacterales</taxon>
        <taxon>Lysobacteraceae</taxon>
        <taxon>Montanilutibacter</taxon>
    </lineage>
</organism>
<keyword evidence="1" id="KW-1133">Transmembrane helix</keyword>
<evidence type="ECO:0000256" key="1">
    <source>
        <dbReference type="SAM" id="Phobius"/>
    </source>
</evidence>
<gene>
    <name evidence="2" type="ORF">EER27_10020</name>
</gene>
<dbReference type="Proteomes" id="UP000267049">
    <property type="component" value="Unassembled WGS sequence"/>
</dbReference>
<evidence type="ECO:0000313" key="2">
    <source>
        <dbReference type="EMBL" id="RNF83705.1"/>
    </source>
</evidence>
<proteinExistence type="predicted"/>
<dbReference type="RefSeq" id="WP_123087963.1">
    <property type="nucleotide sequence ID" value="NZ_RIBS01000004.1"/>
</dbReference>
<keyword evidence="3" id="KW-1185">Reference proteome</keyword>
<feature type="transmembrane region" description="Helical" evidence="1">
    <location>
        <begin position="16"/>
        <end position="41"/>
    </location>
</feature>
<reference evidence="2 3" key="1">
    <citation type="submission" date="2018-11" db="EMBL/GenBank/DDBJ databases">
        <title>Lysobacter cryohumiis sp. nov., isolated from soil in the Tianshan Mountains, Xinjiang, China.</title>
        <authorList>
            <person name="Luo Y."/>
            <person name="Sheng H."/>
        </authorList>
    </citation>
    <scope>NUCLEOTIDE SEQUENCE [LARGE SCALE GENOMIC DNA]</scope>
    <source>
        <strain evidence="2 3">ZS60</strain>
    </source>
</reference>
<comment type="caution">
    <text evidence="2">The sequence shown here is derived from an EMBL/GenBank/DDBJ whole genome shotgun (WGS) entry which is preliminary data.</text>
</comment>
<keyword evidence="1" id="KW-0812">Transmembrane</keyword>
<evidence type="ECO:0008006" key="4">
    <source>
        <dbReference type="Google" id="ProtNLM"/>
    </source>
</evidence>
<keyword evidence="1" id="KW-0472">Membrane</keyword>
<dbReference type="OrthoDB" id="6050292at2"/>
<accession>A0A3M8SSN5</accession>
<dbReference type="InterPro" id="IPR014807">
    <property type="entry name" value="Coa1"/>
</dbReference>
<sequence>MSHPAPPGWARRNWKWLLAVGLVLALGLLVAFALAIVGFVFSMIKSSDPYRDGLAAARSSPAVEAALGRPIEAGYLVSGNIEVSGASGEAVLSVPLLGPKGKATLTIEGRKRAGRWEYSLLRVQPRVGAAIDLGTTAAAPTATEAEAP</sequence>
<dbReference type="Pfam" id="PF08695">
    <property type="entry name" value="Coa1"/>
    <property type="match status" value="1"/>
</dbReference>
<dbReference type="EMBL" id="RIBS01000004">
    <property type="protein sequence ID" value="RNF83705.1"/>
    <property type="molecule type" value="Genomic_DNA"/>
</dbReference>
<name>A0A3M8SSN5_9GAMM</name>
<evidence type="ECO:0000313" key="3">
    <source>
        <dbReference type="Proteomes" id="UP000267049"/>
    </source>
</evidence>
<protein>
    <recommendedName>
        <fullName evidence="4">Cytochrome oxidase complex assembly protein 1</fullName>
    </recommendedName>
</protein>